<dbReference type="CDD" id="cd06193">
    <property type="entry name" value="siderophore_interacting"/>
    <property type="match status" value="1"/>
</dbReference>
<accession>A0A1S1Q602</accession>
<dbReference type="PANTHER" id="PTHR30157:SF0">
    <property type="entry name" value="NADPH-DEPENDENT FERRIC-CHELATE REDUCTASE"/>
    <property type="match status" value="1"/>
</dbReference>
<feature type="domain" description="FAD-binding FR-type" evidence="1">
    <location>
        <begin position="5"/>
        <end position="135"/>
    </location>
</feature>
<dbReference type="InterPro" id="IPR039261">
    <property type="entry name" value="FNR_nucleotide-bd"/>
</dbReference>
<dbReference type="RefSeq" id="WP_071062968.1">
    <property type="nucleotide sequence ID" value="NZ_JBFLUH010000064.1"/>
</dbReference>
<proteinExistence type="predicted"/>
<evidence type="ECO:0000313" key="3">
    <source>
        <dbReference type="Proteomes" id="UP000179769"/>
    </source>
</evidence>
<comment type="caution">
    <text evidence="2">The sequence shown here is derived from an EMBL/GenBank/DDBJ whole genome shotgun (WGS) entry which is preliminary data.</text>
</comment>
<dbReference type="InterPro" id="IPR017927">
    <property type="entry name" value="FAD-bd_FR_type"/>
</dbReference>
<dbReference type="InterPro" id="IPR013113">
    <property type="entry name" value="SIP_FAD-bd"/>
</dbReference>
<evidence type="ECO:0000313" key="2">
    <source>
        <dbReference type="EMBL" id="OHV30293.1"/>
    </source>
</evidence>
<gene>
    <name evidence="2" type="ORF">BBK14_16920</name>
</gene>
<dbReference type="PANTHER" id="PTHR30157">
    <property type="entry name" value="FERRIC REDUCTASE, NADPH-DEPENDENT"/>
    <property type="match status" value="1"/>
</dbReference>
<dbReference type="InterPro" id="IPR017938">
    <property type="entry name" value="Riboflavin_synthase-like_b-brl"/>
</dbReference>
<dbReference type="Proteomes" id="UP000179769">
    <property type="component" value="Unassembled WGS sequence"/>
</dbReference>
<dbReference type="Gene3D" id="3.40.50.80">
    <property type="entry name" value="Nucleotide-binding domain of ferredoxin-NADP reductase (FNR) module"/>
    <property type="match status" value="1"/>
</dbReference>
<dbReference type="InterPro" id="IPR039374">
    <property type="entry name" value="SIP_fam"/>
</dbReference>
<dbReference type="GO" id="GO:0016491">
    <property type="term" value="F:oxidoreductase activity"/>
    <property type="evidence" value="ECO:0007669"/>
    <property type="project" value="InterPro"/>
</dbReference>
<dbReference type="Gene3D" id="2.40.30.10">
    <property type="entry name" value="Translation factors"/>
    <property type="match status" value="1"/>
</dbReference>
<organism evidence="2 3">
    <name type="scientific">Parafrankia soli</name>
    <dbReference type="NCBI Taxonomy" id="2599596"/>
    <lineage>
        <taxon>Bacteria</taxon>
        <taxon>Bacillati</taxon>
        <taxon>Actinomycetota</taxon>
        <taxon>Actinomycetes</taxon>
        <taxon>Frankiales</taxon>
        <taxon>Frankiaceae</taxon>
        <taxon>Parafrankia</taxon>
    </lineage>
</organism>
<reference evidence="3" key="1">
    <citation type="submission" date="2016-07" db="EMBL/GenBank/DDBJ databases">
        <title>Frankia sp. NRRL B-16219 Genome sequencing.</title>
        <authorList>
            <person name="Ghodhbane-Gtari F."/>
            <person name="Swanson E."/>
            <person name="Gueddou A."/>
            <person name="Louati M."/>
            <person name="Nouioui I."/>
            <person name="Hezbri K."/>
            <person name="Abebe-Akele F."/>
            <person name="Simpson S."/>
            <person name="Morris K."/>
            <person name="Thomas K."/>
            <person name="Gtari M."/>
            <person name="Tisa L.S."/>
        </authorList>
    </citation>
    <scope>NUCLEOTIDE SEQUENCE [LARGE SCALE GENOMIC DNA]</scope>
    <source>
        <strain evidence="3">NRRL B-16219</strain>
    </source>
</reference>
<protein>
    <submittedName>
        <fullName evidence="2">NADPH-dependent ferric siderophore reductase</fullName>
    </submittedName>
</protein>
<evidence type="ECO:0000259" key="1">
    <source>
        <dbReference type="PROSITE" id="PS51384"/>
    </source>
</evidence>
<dbReference type="EMBL" id="MAXA01000180">
    <property type="protein sequence ID" value="OHV30293.1"/>
    <property type="molecule type" value="Genomic_DNA"/>
</dbReference>
<name>A0A1S1Q602_9ACTN</name>
<sequence>MATTGRTRPVRTQAVLAIQEKRWISPGIVRVVLGGPGFDAYNDNAFTDKYVKIFFADPAHGLEPPYDLAALRAEHPEKLPATRTYTVRWADPDTRRLAIDFIVHGDEGIAGPWAAGAEVGDLLVLSGAGGAYRPDPAADWHLLAGDETVIPSTTSALAAMPAEATGAVILLVDSAKYEIPIPRPDGVNLRWLHRETAVADVDPLVDALRELPWPTGTPQVFVHGERGTVKAARRLLTVDRGVPRERLSISAYWAAGRTEDRFQAEKREPIGQI</sequence>
<dbReference type="InterPro" id="IPR007037">
    <property type="entry name" value="SIP_rossman_dom"/>
</dbReference>
<dbReference type="SUPFAM" id="SSF63380">
    <property type="entry name" value="Riboflavin synthase domain-like"/>
    <property type="match status" value="1"/>
</dbReference>
<dbReference type="Pfam" id="PF04954">
    <property type="entry name" value="SIP"/>
    <property type="match status" value="1"/>
</dbReference>
<dbReference type="AlphaFoldDB" id="A0A1S1Q602"/>
<dbReference type="PROSITE" id="PS51384">
    <property type="entry name" value="FAD_FR"/>
    <property type="match status" value="1"/>
</dbReference>
<dbReference type="Pfam" id="PF08021">
    <property type="entry name" value="FAD_binding_9"/>
    <property type="match status" value="1"/>
</dbReference>
<dbReference type="OrthoDB" id="3211041at2"/>
<keyword evidence="3" id="KW-1185">Reference proteome</keyword>